<dbReference type="AlphaFoldDB" id="A0A174ZCG4"/>
<evidence type="ECO:0000256" key="1">
    <source>
        <dbReference type="ARBA" id="ARBA00023172"/>
    </source>
</evidence>
<keyword evidence="2" id="KW-0175">Coiled coil</keyword>
<feature type="coiled-coil region" evidence="2">
    <location>
        <begin position="471"/>
        <end position="502"/>
    </location>
</feature>
<dbReference type="InterPro" id="IPR002104">
    <property type="entry name" value="Integrase_catalytic"/>
</dbReference>
<organism evidence="4 5">
    <name type="scientific">[Ruminococcus] torques</name>
    <dbReference type="NCBI Taxonomy" id="33039"/>
    <lineage>
        <taxon>Bacteria</taxon>
        <taxon>Bacillati</taxon>
        <taxon>Bacillota</taxon>
        <taxon>Clostridia</taxon>
        <taxon>Lachnospirales</taxon>
        <taxon>Lachnospiraceae</taxon>
        <taxon>Mediterraneibacter</taxon>
    </lineage>
</organism>
<feature type="domain" description="Tyr recombinase" evidence="3">
    <location>
        <begin position="294"/>
        <end position="479"/>
    </location>
</feature>
<dbReference type="Proteomes" id="UP000078383">
    <property type="component" value="Unassembled WGS sequence"/>
</dbReference>
<dbReference type="InterPro" id="IPR011010">
    <property type="entry name" value="DNA_brk_join_enz"/>
</dbReference>
<dbReference type="InterPro" id="IPR013762">
    <property type="entry name" value="Integrase-like_cat_sf"/>
</dbReference>
<dbReference type="Gene3D" id="1.10.443.10">
    <property type="entry name" value="Intergrase catalytic core"/>
    <property type="match status" value="1"/>
</dbReference>
<dbReference type="CDD" id="cd00397">
    <property type="entry name" value="DNA_BRE_C"/>
    <property type="match status" value="1"/>
</dbReference>
<name>A0A174ZCG4_9FIRM</name>
<dbReference type="SUPFAM" id="SSF56349">
    <property type="entry name" value="DNA breaking-rejoining enzymes"/>
    <property type="match status" value="1"/>
</dbReference>
<gene>
    <name evidence="4" type="ORF">ERS852502_00754</name>
</gene>
<dbReference type="GO" id="GO:0003677">
    <property type="term" value="F:DNA binding"/>
    <property type="evidence" value="ECO:0007669"/>
    <property type="project" value="InterPro"/>
</dbReference>
<evidence type="ECO:0000313" key="5">
    <source>
        <dbReference type="Proteomes" id="UP000078383"/>
    </source>
</evidence>
<evidence type="ECO:0000259" key="3">
    <source>
        <dbReference type="PROSITE" id="PS51898"/>
    </source>
</evidence>
<accession>A0A174ZCG4</accession>
<keyword evidence="1" id="KW-0233">DNA recombination</keyword>
<dbReference type="GO" id="GO:0015074">
    <property type="term" value="P:DNA integration"/>
    <property type="evidence" value="ECO:0007669"/>
    <property type="project" value="InterPro"/>
</dbReference>
<proteinExistence type="predicted"/>
<reference evidence="4 5" key="1">
    <citation type="submission" date="2015-09" db="EMBL/GenBank/DDBJ databases">
        <authorList>
            <consortium name="Pathogen Informatics"/>
        </authorList>
    </citation>
    <scope>NUCLEOTIDE SEQUENCE [LARGE SCALE GENOMIC DNA]</scope>
    <source>
        <strain evidence="4 5">2789STDY5834889</strain>
    </source>
</reference>
<dbReference type="EMBL" id="CZBX01000003">
    <property type="protein sequence ID" value="CUQ83692.1"/>
    <property type="molecule type" value="Genomic_DNA"/>
</dbReference>
<dbReference type="RefSeq" id="WP_242857180.1">
    <property type="nucleotide sequence ID" value="NZ_CZBX01000003.1"/>
</dbReference>
<dbReference type="PROSITE" id="PS51898">
    <property type="entry name" value="TYR_RECOMBINASE"/>
    <property type="match status" value="1"/>
</dbReference>
<sequence length="502" mass="59857">MMKGNINLISYDCYQQATEKQLAGLKWKENRVYYISEIHNEKMQDEIYGYIDDRCRRLSLSTVVNDIYRFDLLKEFLNEKCTSCSSITDKKWEELERSYKAFLYKKGLALYVRRNRPDRRNVEQQSSAQISFLKMYYEYVVKCKTADIPENEKDVWDMRKLDIVPRSNPIRGRYRLDFREIRQKEFKEIIKKILYSHCQTKAMGSIKGELRGFRRFASFMYDRFPEVKHFTEISRDMIEDYLVYIKTDTGLTSVSYTTELSVLDNLLDEIGRELEIGNICNLFLSSDCRAYDNALPEAYSDAEIRRFNCALTKLKPQLGRCLIIHQMLGTRIEDTLTLRRDCLSEKSGHYFITIIQQKTRKYKRPVSNQLAELIRKAIEVSEKEHPDSEYIFLQDNGKLYTDSMLKYHVNIMIYENDIRDDNGNYFEFRTHRFRHTFGVKLTEMKLDDDSIARLLGHKDTRTIPHYRRLRNQALAEDTKAVRDEMNELLAQYRREKENAETR</sequence>
<evidence type="ECO:0000256" key="2">
    <source>
        <dbReference type="SAM" id="Coils"/>
    </source>
</evidence>
<evidence type="ECO:0000313" key="4">
    <source>
        <dbReference type="EMBL" id="CUQ83692.1"/>
    </source>
</evidence>
<dbReference type="GO" id="GO:0006310">
    <property type="term" value="P:DNA recombination"/>
    <property type="evidence" value="ECO:0007669"/>
    <property type="project" value="UniProtKB-KW"/>
</dbReference>
<dbReference type="Pfam" id="PF00589">
    <property type="entry name" value="Phage_integrase"/>
    <property type="match status" value="1"/>
</dbReference>
<protein>
    <submittedName>
        <fullName evidence="4">Site-specific recombinase XerD</fullName>
    </submittedName>
</protein>